<dbReference type="GO" id="GO:0005886">
    <property type="term" value="C:plasma membrane"/>
    <property type="evidence" value="ECO:0007669"/>
    <property type="project" value="UniProtKB-SubCell"/>
</dbReference>
<organism evidence="9 10">
    <name type="scientific">Sorangium cellulosum</name>
    <name type="common">Polyangium cellulosum</name>
    <dbReference type="NCBI Taxonomy" id="56"/>
    <lineage>
        <taxon>Bacteria</taxon>
        <taxon>Pseudomonadati</taxon>
        <taxon>Myxococcota</taxon>
        <taxon>Polyangia</taxon>
        <taxon>Polyangiales</taxon>
        <taxon>Polyangiaceae</taxon>
        <taxon>Sorangium</taxon>
    </lineage>
</organism>
<dbReference type="Gene3D" id="2.30.30.60">
    <property type="match status" value="1"/>
</dbReference>
<evidence type="ECO:0000313" key="10">
    <source>
        <dbReference type="Proteomes" id="UP000075502"/>
    </source>
</evidence>
<evidence type="ECO:0000256" key="2">
    <source>
        <dbReference type="ARBA" id="ARBA00022475"/>
    </source>
</evidence>
<evidence type="ECO:0000256" key="3">
    <source>
        <dbReference type="ARBA" id="ARBA00022692"/>
    </source>
</evidence>
<dbReference type="Proteomes" id="UP000075502">
    <property type="component" value="Unassembled WGS sequence"/>
</dbReference>
<evidence type="ECO:0000256" key="4">
    <source>
        <dbReference type="ARBA" id="ARBA00022989"/>
    </source>
</evidence>
<dbReference type="InterPro" id="IPR006685">
    <property type="entry name" value="MscS_channel_2nd"/>
</dbReference>
<dbReference type="Gene3D" id="1.10.287.1260">
    <property type="match status" value="1"/>
</dbReference>
<dbReference type="InterPro" id="IPR010920">
    <property type="entry name" value="LSM_dom_sf"/>
</dbReference>
<feature type="transmembrane region" description="Helical" evidence="7">
    <location>
        <begin position="66"/>
        <end position="83"/>
    </location>
</feature>
<feature type="transmembrane region" description="Helical" evidence="7">
    <location>
        <begin position="131"/>
        <end position="151"/>
    </location>
</feature>
<comment type="caution">
    <text evidence="9">The sequence shown here is derived from an EMBL/GenBank/DDBJ whole genome shotgun (WGS) entry which is preliminary data.</text>
</comment>
<dbReference type="AlphaFoldDB" id="A0A150U1Q7"/>
<feature type="domain" description="Mechanosensitive ion channel MscS" evidence="8">
    <location>
        <begin position="177"/>
        <end position="242"/>
    </location>
</feature>
<dbReference type="SUPFAM" id="SSF82689">
    <property type="entry name" value="Mechanosensitive channel protein MscS (YggB), C-terminal domain"/>
    <property type="match status" value="1"/>
</dbReference>
<keyword evidence="5 7" id="KW-0472">Membrane</keyword>
<keyword evidence="2" id="KW-1003">Cell membrane</keyword>
<evidence type="ECO:0000256" key="7">
    <source>
        <dbReference type="SAM" id="Phobius"/>
    </source>
</evidence>
<keyword evidence="4 7" id="KW-1133">Transmembrane helix</keyword>
<protein>
    <recommendedName>
        <fullName evidence="8">Mechanosensitive ion channel MscS domain-containing protein</fullName>
    </recommendedName>
</protein>
<gene>
    <name evidence="9" type="ORF">BE21_58560</name>
</gene>
<reference evidence="9 10" key="1">
    <citation type="submission" date="2014-02" db="EMBL/GenBank/DDBJ databases">
        <title>The small core and large imbalanced accessory genome model reveals a collaborative survival strategy of Sorangium cellulosum strains in nature.</title>
        <authorList>
            <person name="Han K."/>
            <person name="Peng R."/>
            <person name="Blom J."/>
            <person name="Li Y.-Z."/>
        </authorList>
    </citation>
    <scope>NUCLEOTIDE SEQUENCE [LARGE SCALE GENOMIC DNA]</scope>
    <source>
        <strain evidence="9 10">So0007-03</strain>
    </source>
</reference>
<name>A0A150U1Q7_SORCE</name>
<accession>A0A150U1Q7</accession>
<feature type="transmembrane region" description="Helical" evidence="7">
    <location>
        <begin position="20"/>
        <end position="45"/>
    </location>
</feature>
<evidence type="ECO:0000313" key="9">
    <source>
        <dbReference type="EMBL" id="KYG10895.1"/>
    </source>
</evidence>
<sequence>MNLDRLPALWADLLRHPTSLPVALGAAIAVLALGFFAYRLLFALLSRAARATRTSLDDLLLRRMRLPARLLVALLALHTFIALRGAELPTLHKGVLLLELALASYLAIEIAETMVIDYWLAERRKVQLPALVRHLLLTILYLVAGLSIVGAVTGVDLVPLLATSTVITVVLGLALQDTLGNLFAGLALHSERSFGVGDWILVDGIEGQVVYVGWRSTRLRTFSGDIVILPNSIIAKARVQNFCAPDRTCARNIEMLVALGAAPEAVERAAQRAYAQVPDILREPPPRLWLAAVTPLFQRYVIKFWIADFERHDLLESELMRAFFRACRDEGVALSPAAAQPGLAVDPRILDPRAPVDPTAAPVVLPAIVAVPAAPAPAVASGKPDAGPPRQQARSAEPLPER</sequence>
<feature type="transmembrane region" description="Helical" evidence="7">
    <location>
        <begin position="157"/>
        <end position="175"/>
    </location>
</feature>
<evidence type="ECO:0000256" key="5">
    <source>
        <dbReference type="ARBA" id="ARBA00023136"/>
    </source>
</evidence>
<comment type="subcellular location">
    <subcellularLocation>
        <location evidence="1">Cell membrane</location>
        <topology evidence="1">Multi-pass membrane protein</topology>
    </subcellularLocation>
</comment>
<dbReference type="PANTHER" id="PTHR30566:SF25">
    <property type="entry name" value="INNER MEMBRANE PROTEIN"/>
    <property type="match status" value="1"/>
</dbReference>
<dbReference type="PANTHER" id="PTHR30566">
    <property type="entry name" value="YNAI-RELATED MECHANOSENSITIVE ION CHANNEL"/>
    <property type="match status" value="1"/>
</dbReference>
<proteinExistence type="predicted"/>
<dbReference type="Pfam" id="PF00924">
    <property type="entry name" value="MS_channel_2nd"/>
    <property type="match status" value="1"/>
</dbReference>
<evidence type="ECO:0000256" key="1">
    <source>
        <dbReference type="ARBA" id="ARBA00004651"/>
    </source>
</evidence>
<dbReference type="SUPFAM" id="SSF50182">
    <property type="entry name" value="Sm-like ribonucleoproteins"/>
    <property type="match status" value="1"/>
</dbReference>
<dbReference type="InterPro" id="IPR011066">
    <property type="entry name" value="MscS_channel_C_sf"/>
</dbReference>
<dbReference type="EMBL" id="JEME01000185">
    <property type="protein sequence ID" value="KYG10895.1"/>
    <property type="molecule type" value="Genomic_DNA"/>
</dbReference>
<evidence type="ECO:0000259" key="8">
    <source>
        <dbReference type="Pfam" id="PF00924"/>
    </source>
</evidence>
<evidence type="ECO:0000256" key="6">
    <source>
        <dbReference type="SAM" id="MobiDB-lite"/>
    </source>
</evidence>
<keyword evidence="3 7" id="KW-0812">Transmembrane</keyword>
<feature type="region of interest" description="Disordered" evidence="6">
    <location>
        <begin position="377"/>
        <end position="402"/>
    </location>
</feature>
<dbReference type="GO" id="GO:0008381">
    <property type="term" value="F:mechanosensitive monoatomic ion channel activity"/>
    <property type="evidence" value="ECO:0007669"/>
    <property type="project" value="UniProtKB-ARBA"/>
</dbReference>
<dbReference type="InterPro" id="IPR023408">
    <property type="entry name" value="MscS_beta-dom_sf"/>
</dbReference>